<dbReference type="InterPro" id="IPR011048">
    <property type="entry name" value="Haem_d1_sf"/>
</dbReference>
<gene>
    <name evidence="2" type="ORF">ACFQ5M_10215</name>
</gene>
<accession>A0ABW4J9V5</accession>
<dbReference type="Pfam" id="PF10282">
    <property type="entry name" value="Lactonase"/>
    <property type="match status" value="1"/>
</dbReference>
<organism evidence="2 3">
    <name type="scientific">Agrilactobacillus yilanensis</name>
    <dbReference type="NCBI Taxonomy" id="2485997"/>
    <lineage>
        <taxon>Bacteria</taxon>
        <taxon>Bacillati</taxon>
        <taxon>Bacillota</taxon>
        <taxon>Bacilli</taxon>
        <taxon>Lactobacillales</taxon>
        <taxon>Lactobacillaceae</taxon>
        <taxon>Agrilactobacillus</taxon>
    </lineage>
</organism>
<dbReference type="PANTHER" id="PTHR30344:SF1">
    <property type="entry name" value="6-PHOSPHOGLUCONOLACTONASE"/>
    <property type="match status" value="1"/>
</dbReference>
<dbReference type="SUPFAM" id="SSF51004">
    <property type="entry name" value="C-terminal (heme d1) domain of cytochrome cd1-nitrite reductase"/>
    <property type="match status" value="1"/>
</dbReference>
<evidence type="ECO:0000256" key="1">
    <source>
        <dbReference type="ARBA" id="ARBA00005564"/>
    </source>
</evidence>
<name>A0ABW4J9V5_9LACO</name>
<reference evidence="3" key="1">
    <citation type="journal article" date="2019" name="Int. J. Syst. Evol. Microbiol.">
        <title>The Global Catalogue of Microorganisms (GCM) 10K type strain sequencing project: providing services to taxonomists for standard genome sequencing and annotation.</title>
        <authorList>
            <consortium name="The Broad Institute Genomics Platform"/>
            <consortium name="The Broad Institute Genome Sequencing Center for Infectious Disease"/>
            <person name="Wu L."/>
            <person name="Ma J."/>
        </authorList>
    </citation>
    <scope>NUCLEOTIDE SEQUENCE [LARGE SCALE GENOMIC DNA]</scope>
    <source>
        <strain evidence="3">CCM 8896</strain>
    </source>
</reference>
<comment type="caution">
    <text evidence="2">The sequence shown here is derived from an EMBL/GenBank/DDBJ whole genome shotgun (WGS) entry which is preliminary data.</text>
</comment>
<evidence type="ECO:0000313" key="2">
    <source>
        <dbReference type="EMBL" id="MFD1672474.1"/>
    </source>
</evidence>
<dbReference type="RefSeq" id="WP_125712089.1">
    <property type="nucleotide sequence ID" value="NZ_JBHTOP010000026.1"/>
</dbReference>
<dbReference type="PANTHER" id="PTHR30344">
    <property type="entry name" value="6-PHOSPHOGLUCONOLACTONASE-RELATED"/>
    <property type="match status" value="1"/>
</dbReference>
<protein>
    <submittedName>
        <fullName evidence="2">Lactonase family protein</fullName>
        <ecNumber evidence="2">3.1.1.-</ecNumber>
    </submittedName>
</protein>
<dbReference type="EC" id="3.1.1.-" evidence="2"/>
<proteinExistence type="inferred from homology"/>
<dbReference type="EMBL" id="JBHTOP010000026">
    <property type="protein sequence ID" value="MFD1672474.1"/>
    <property type="molecule type" value="Genomic_DNA"/>
</dbReference>
<dbReference type="InterPro" id="IPR019405">
    <property type="entry name" value="Lactonase_7-beta_prop"/>
</dbReference>
<dbReference type="Proteomes" id="UP001597267">
    <property type="component" value="Unassembled WGS sequence"/>
</dbReference>
<sequence length="340" mass="37262">MRETLYLGGYTRRLGLGIYKTTLENGQLAQPELFLTLGNPTYFTIDSANQRLFSIMTHGQQGGVAAYDISGATPQLINQVLAPGSSPAYIAYDAKRQLVFDANYHKGQANAYKVSPDGVLTLVDTVSHHGHGPKKEQAAAHVHYTDLTPDNRLVTCDLGTDTVTLYDFKNYQFQKLTDYQTTPGFGPRHIIFHPTAHVAYVLGELASAVTVLDYEPSRATLSPVQTVNLLPEDYTAFNGSAAIRLSPDGRFLYASNRGHNSLAVFAISQGGRHLNLVQRISTQGDGPRDFNLNATGEFIVAANQNTDNLTLFQRDSNSGRLTLLQKDVPCPEGTCVQFYN</sequence>
<dbReference type="Gene3D" id="2.130.10.10">
    <property type="entry name" value="YVTN repeat-like/Quinoprotein amine dehydrogenase"/>
    <property type="match status" value="1"/>
</dbReference>
<dbReference type="GO" id="GO:0016787">
    <property type="term" value="F:hydrolase activity"/>
    <property type="evidence" value="ECO:0007669"/>
    <property type="project" value="UniProtKB-KW"/>
</dbReference>
<dbReference type="InterPro" id="IPR050282">
    <property type="entry name" value="Cycloisomerase_2"/>
</dbReference>
<comment type="similarity">
    <text evidence="1">Belongs to the cycloisomerase 2 family.</text>
</comment>
<evidence type="ECO:0000313" key="3">
    <source>
        <dbReference type="Proteomes" id="UP001597267"/>
    </source>
</evidence>
<keyword evidence="2" id="KW-0378">Hydrolase</keyword>
<dbReference type="InterPro" id="IPR015943">
    <property type="entry name" value="WD40/YVTN_repeat-like_dom_sf"/>
</dbReference>
<keyword evidence="3" id="KW-1185">Reference proteome</keyword>